<name>A0A182KG35_9DIPT</name>
<keyword evidence="5" id="KW-0539">Nucleus</keyword>
<keyword evidence="2" id="KW-0479">Metal-binding</keyword>
<feature type="compositionally biased region" description="Basic residues" evidence="6">
    <location>
        <begin position="150"/>
        <end position="171"/>
    </location>
</feature>
<protein>
    <recommendedName>
        <fullName evidence="9">GATA zinc finger domain-containing protein 1</fullName>
    </recommendedName>
</protein>
<dbReference type="Proteomes" id="UP000075881">
    <property type="component" value="Unassembled WGS sequence"/>
</dbReference>
<reference evidence="8" key="1">
    <citation type="submission" date="2013-03" db="EMBL/GenBank/DDBJ databases">
        <title>The Genome Sequence of Anopheles christyi ACHKN1017.</title>
        <authorList>
            <consortium name="The Broad Institute Genomics Platform"/>
            <person name="Neafsey D.E."/>
            <person name="Besansky N."/>
            <person name="Walker B."/>
            <person name="Young S.K."/>
            <person name="Zeng Q."/>
            <person name="Gargeya S."/>
            <person name="Fitzgerald M."/>
            <person name="Haas B."/>
            <person name="Abouelleil A."/>
            <person name="Allen A.W."/>
            <person name="Alvarado L."/>
            <person name="Arachchi H.M."/>
            <person name="Berlin A.M."/>
            <person name="Chapman S.B."/>
            <person name="Gainer-Dewar J."/>
            <person name="Goldberg J."/>
            <person name="Griggs A."/>
            <person name="Gujja S."/>
            <person name="Hansen M."/>
            <person name="Howarth C."/>
            <person name="Imamovic A."/>
            <person name="Ireland A."/>
            <person name="Larimer J."/>
            <person name="McCowan C."/>
            <person name="Murphy C."/>
            <person name="Pearson M."/>
            <person name="Poon T.W."/>
            <person name="Priest M."/>
            <person name="Roberts A."/>
            <person name="Saif S."/>
            <person name="Shea T."/>
            <person name="Sisk P."/>
            <person name="Sykes S."/>
            <person name="Wortman J."/>
            <person name="Nusbaum C."/>
            <person name="Birren B."/>
        </authorList>
    </citation>
    <scope>NUCLEOTIDE SEQUENCE [LARGE SCALE GENOMIC DNA]</scope>
    <source>
        <strain evidence="8">ACHKN1017</strain>
    </source>
</reference>
<dbReference type="InterPro" id="IPR039050">
    <property type="entry name" value="GATAD1"/>
</dbReference>
<reference evidence="7" key="2">
    <citation type="submission" date="2020-05" db="UniProtKB">
        <authorList>
            <consortium name="EnsemblMetazoa"/>
        </authorList>
    </citation>
    <scope>IDENTIFICATION</scope>
    <source>
        <strain evidence="7">ACHKN1017</strain>
    </source>
</reference>
<comment type="subcellular location">
    <subcellularLocation>
        <location evidence="1">Nucleus</location>
    </subcellularLocation>
</comment>
<proteinExistence type="predicted"/>
<sequence length="310" mass="35124">MPPKVQRCSICGTLETTKWYMLDRRSICSDCHDIQLNPPLEPGEERSPERSVLEHRPQDCDDLMEENATLAPMAVSAVHSPEHRLLECPVTPKKVDAPKHNVEGNVDLESGADFGCIDEQEDMHDNITPLGMFSPRRLRHRVCPVRVPARRGTKKNGRTTKSRRTLAKKLPTKAPRETASTRTVSKLLHENVWYQLGDVVSMVDTKDNTYYAQIRGLLVDAFNEKSAVVTWLLPSTVSPPPNEGFDPATYMAGPDEEAPRRLTYMSFVMNAPLNYFLDRNDPYPRPECYGPGNTTQGDNRNYVWTSIRRS</sequence>
<dbReference type="STRING" id="43041.A0A182KG35"/>
<accession>A0A182KG35</accession>
<evidence type="ECO:0008006" key="9">
    <source>
        <dbReference type="Google" id="ProtNLM"/>
    </source>
</evidence>
<evidence type="ECO:0000313" key="8">
    <source>
        <dbReference type="Proteomes" id="UP000075881"/>
    </source>
</evidence>
<dbReference type="GO" id="GO:0006325">
    <property type="term" value="P:chromatin organization"/>
    <property type="evidence" value="ECO:0007669"/>
    <property type="project" value="TreeGrafter"/>
</dbReference>
<feature type="region of interest" description="Disordered" evidence="6">
    <location>
        <begin position="150"/>
        <end position="181"/>
    </location>
</feature>
<keyword evidence="4" id="KW-0862">Zinc</keyword>
<keyword evidence="3" id="KW-0863">Zinc-finger</keyword>
<evidence type="ECO:0000256" key="4">
    <source>
        <dbReference type="ARBA" id="ARBA00022833"/>
    </source>
</evidence>
<evidence type="ECO:0000256" key="2">
    <source>
        <dbReference type="ARBA" id="ARBA00022723"/>
    </source>
</evidence>
<dbReference type="GO" id="GO:0008270">
    <property type="term" value="F:zinc ion binding"/>
    <property type="evidence" value="ECO:0007669"/>
    <property type="project" value="UniProtKB-KW"/>
</dbReference>
<dbReference type="EnsemblMetazoa" id="ACHR009723-RA">
    <property type="protein sequence ID" value="ACHR009723-PA"/>
    <property type="gene ID" value="ACHR009723"/>
</dbReference>
<evidence type="ECO:0000256" key="3">
    <source>
        <dbReference type="ARBA" id="ARBA00022771"/>
    </source>
</evidence>
<keyword evidence="8" id="KW-1185">Reference proteome</keyword>
<evidence type="ECO:0000256" key="6">
    <source>
        <dbReference type="SAM" id="MobiDB-lite"/>
    </source>
</evidence>
<organism evidence="7 8">
    <name type="scientific">Anopheles christyi</name>
    <dbReference type="NCBI Taxonomy" id="43041"/>
    <lineage>
        <taxon>Eukaryota</taxon>
        <taxon>Metazoa</taxon>
        <taxon>Ecdysozoa</taxon>
        <taxon>Arthropoda</taxon>
        <taxon>Hexapoda</taxon>
        <taxon>Insecta</taxon>
        <taxon>Pterygota</taxon>
        <taxon>Neoptera</taxon>
        <taxon>Endopterygota</taxon>
        <taxon>Diptera</taxon>
        <taxon>Nematocera</taxon>
        <taxon>Culicoidea</taxon>
        <taxon>Culicidae</taxon>
        <taxon>Anophelinae</taxon>
        <taxon>Anopheles</taxon>
    </lineage>
</organism>
<dbReference type="PANTHER" id="PTHR13340">
    <property type="entry name" value="GATA ZINC FINGER DOMAIN-CONTAINING"/>
    <property type="match status" value="1"/>
</dbReference>
<dbReference type="PANTHER" id="PTHR13340:SF2">
    <property type="entry name" value="GATA ZINC FINGER DOMAIN-CONTAINING PROTEIN 1"/>
    <property type="match status" value="1"/>
</dbReference>
<dbReference type="GO" id="GO:0005634">
    <property type="term" value="C:nucleus"/>
    <property type="evidence" value="ECO:0007669"/>
    <property type="project" value="UniProtKB-SubCell"/>
</dbReference>
<dbReference type="VEuPathDB" id="VectorBase:ACHR009723"/>
<evidence type="ECO:0000313" key="7">
    <source>
        <dbReference type="EnsemblMetazoa" id="ACHR009723-PA"/>
    </source>
</evidence>
<evidence type="ECO:0000256" key="1">
    <source>
        <dbReference type="ARBA" id="ARBA00004123"/>
    </source>
</evidence>
<dbReference type="AlphaFoldDB" id="A0A182KG35"/>
<evidence type="ECO:0000256" key="5">
    <source>
        <dbReference type="ARBA" id="ARBA00023242"/>
    </source>
</evidence>